<reference evidence="1 2" key="1">
    <citation type="submission" date="2020-10" db="EMBL/GenBank/DDBJ databases">
        <title>Plant Genome Project.</title>
        <authorList>
            <person name="Zhang R.-G."/>
        </authorList>
    </citation>
    <scope>NUCLEOTIDE SEQUENCE [LARGE SCALE GENOMIC DNA]</scope>
    <source>
        <strain evidence="1">FAFU-HL-1</strain>
        <tissue evidence="1">Leaf</tissue>
    </source>
</reference>
<dbReference type="AlphaFoldDB" id="A0A835J6X8"/>
<gene>
    <name evidence="1" type="ORF">SADUNF_Sadunf17G0125300</name>
</gene>
<accession>A0A835J6X8</accession>
<dbReference type="OrthoDB" id="288590at2759"/>
<organism evidence="1 2">
    <name type="scientific">Salix dunnii</name>
    <dbReference type="NCBI Taxonomy" id="1413687"/>
    <lineage>
        <taxon>Eukaryota</taxon>
        <taxon>Viridiplantae</taxon>
        <taxon>Streptophyta</taxon>
        <taxon>Embryophyta</taxon>
        <taxon>Tracheophyta</taxon>
        <taxon>Spermatophyta</taxon>
        <taxon>Magnoliopsida</taxon>
        <taxon>eudicotyledons</taxon>
        <taxon>Gunneridae</taxon>
        <taxon>Pentapetalae</taxon>
        <taxon>rosids</taxon>
        <taxon>fabids</taxon>
        <taxon>Malpighiales</taxon>
        <taxon>Salicaceae</taxon>
        <taxon>Saliceae</taxon>
        <taxon>Salix</taxon>
    </lineage>
</organism>
<proteinExistence type="predicted"/>
<dbReference type="Proteomes" id="UP000657918">
    <property type="component" value="Unassembled WGS sequence"/>
</dbReference>
<protein>
    <submittedName>
        <fullName evidence="1">Uncharacterized protein</fullName>
    </submittedName>
</protein>
<keyword evidence="2" id="KW-1185">Reference proteome</keyword>
<dbReference type="EMBL" id="JADGMS010000017">
    <property type="protein sequence ID" value="KAF9664141.1"/>
    <property type="molecule type" value="Genomic_DNA"/>
</dbReference>
<evidence type="ECO:0000313" key="1">
    <source>
        <dbReference type="EMBL" id="KAF9664141.1"/>
    </source>
</evidence>
<name>A0A835J6X8_9ROSI</name>
<evidence type="ECO:0000313" key="2">
    <source>
        <dbReference type="Proteomes" id="UP000657918"/>
    </source>
</evidence>
<comment type="caution">
    <text evidence="1">The sequence shown here is derived from an EMBL/GenBank/DDBJ whole genome shotgun (WGS) entry which is preliminary data.</text>
</comment>
<sequence length="136" mass="15408">MSVLDNVKRVDLVLMLGDRLPVLTVIIASGPLYCAKKIECMKTESLVGHYYPAFPEPASLDKMASRQYQNQWIDVPSARSSSNKDASIVLFEFVKGRVKRFHEQPQEAKAELYSRDPKQRVKLFYGGVVLTKETTV</sequence>